<dbReference type="Proteomes" id="UP000596661">
    <property type="component" value="Chromosome 9"/>
</dbReference>
<dbReference type="PANTHER" id="PTHR31635">
    <property type="entry name" value="REVERSE TRANSCRIPTASE DOMAIN-CONTAINING PROTEIN-RELATED"/>
    <property type="match status" value="1"/>
</dbReference>
<proteinExistence type="predicted"/>
<dbReference type="SUPFAM" id="SSF56672">
    <property type="entry name" value="DNA/RNA polymerases"/>
    <property type="match status" value="1"/>
</dbReference>
<dbReference type="EnsemblPlants" id="evm.model.09.502">
    <property type="protein sequence ID" value="cds.evm.model.09.502"/>
    <property type="gene ID" value="evm.TU.09.502"/>
</dbReference>
<dbReference type="PANTHER" id="PTHR31635:SF196">
    <property type="entry name" value="REVERSE TRANSCRIPTASE DOMAIN-CONTAINING PROTEIN-RELATED"/>
    <property type="match status" value="1"/>
</dbReference>
<organism evidence="2 3">
    <name type="scientific">Cannabis sativa</name>
    <name type="common">Hemp</name>
    <name type="synonym">Marijuana</name>
    <dbReference type="NCBI Taxonomy" id="3483"/>
    <lineage>
        <taxon>Eukaryota</taxon>
        <taxon>Viridiplantae</taxon>
        <taxon>Streptophyta</taxon>
        <taxon>Embryophyta</taxon>
        <taxon>Tracheophyta</taxon>
        <taxon>Spermatophyta</taxon>
        <taxon>Magnoliopsida</taxon>
        <taxon>eudicotyledons</taxon>
        <taxon>Gunneridae</taxon>
        <taxon>Pentapetalae</taxon>
        <taxon>rosids</taxon>
        <taxon>fabids</taxon>
        <taxon>Rosales</taxon>
        <taxon>Cannabaceae</taxon>
        <taxon>Cannabis</taxon>
    </lineage>
</organism>
<dbReference type="InterPro" id="IPR000477">
    <property type="entry name" value="RT_dom"/>
</dbReference>
<reference evidence="2" key="2">
    <citation type="submission" date="2021-03" db="UniProtKB">
        <authorList>
            <consortium name="EnsemblPlants"/>
        </authorList>
    </citation>
    <scope>IDENTIFICATION</scope>
</reference>
<dbReference type="Gramene" id="evm.model.09.502">
    <property type="protein sequence ID" value="cds.evm.model.09.502"/>
    <property type="gene ID" value="evm.TU.09.502"/>
</dbReference>
<dbReference type="AlphaFoldDB" id="A0A803QGG4"/>
<dbReference type="PROSITE" id="PS50878">
    <property type="entry name" value="RT_POL"/>
    <property type="match status" value="1"/>
</dbReference>
<feature type="domain" description="Reverse transcriptase" evidence="1">
    <location>
        <begin position="50"/>
        <end position="330"/>
    </location>
</feature>
<keyword evidence="3" id="KW-1185">Reference proteome</keyword>
<dbReference type="CDD" id="cd01650">
    <property type="entry name" value="RT_nLTR_like"/>
    <property type="match status" value="1"/>
</dbReference>
<dbReference type="EMBL" id="UZAU01000723">
    <property type="status" value="NOT_ANNOTATED_CDS"/>
    <property type="molecule type" value="Genomic_DNA"/>
</dbReference>
<evidence type="ECO:0000259" key="1">
    <source>
        <dbReference type="PROSITE" id="PS50878"/>
    </source>
</evidence>
<reference evidence="2" key="1">
    <citation type="submission" date="2018-11" db="EMBL/GenBank/DDBJ databases">
        <authorList>
            <person name="Grassa J C."/>
        </authorList>
    </citation>
    <scope>NUCLEOTIDE SEQUENCE [LARGE SCALE GENOMIC DNA]</scope>
</reference>
<dbReference type="InterPro" id="IPR043502">
    <property type="entry name" value="DNA/RNA_pol_sf"/>
</dbReference>
<protein>
    <recommendedName>
        <fullName evidence="1">Reverse transcriptase domain-containing protein</fullName>
    </recommendedName>
</protein>
<name>A0A803QGG4_CANSA</name>
<accession>A0A803QGG4</accession>
<dbReference type="OMA" id="LLHILMM"/>
<evidence type="ECO:0000313" key="2">
    <source>
        <dbReference type="EnsemblPlants" id="cds.evm.model.09.502"/>
    </source>
</evidence>
<evidence type="ECO:0000313" key="3">
    <source>
        <dbReference type="Proteomes" id="UP000596661"/>
    </source>
</evidence>
<sequence>MIKLFTSKEIKKAFFSILDSKSPGPDGFGAGFFKKMWPELGEEFTKAVESFFQTGSMPRDLHTTMLTLIPKVESPSKAINYRSIACCSTVYKCISKLLCSRLAQVLPTLVNENQGAFIQGRSIAHNIMILQDLLKNYNRKNISQRCIIKVDISKAYDTVNWDFLEAFLNAFRMPARFISWIMTCLRATSYTILMNGRVQDNFQGKKGLRQGYPLSPLLFVLIMEYLTRRLSMAASKPDFRGFLWGWNGNRSKLHVASWEKVCLPKNFGGLGFKDGARWNQAVLAKYIWAISNKSDSLWVKWINNIYLKNSSIWTYDLKLDSSWYWWKLAM</sequence>
<dbReference type="Pfam" id="PF00078">
    <property type="entry name" value="RVT_1"/>
    <property type="match status" value="1"/>
</dbReference>